<protein>
    <recommendedName>
        <fullName evidence="5">PSI domain-containing protein</fullName>
    </recommendedName>
</protein>
<dbReference type="OrthoDB" id="2180294at2759"/>
<reference evidence="3 4" key="1">
    <citation type="submission" date="2016-08" db="EMBL/GenBank/DDBJ databases">
        <title>A Parts List for Fungal Cellulosomes Revealed by Comparative Genomics.</title>
        <authorList>
            <consortium name="DOE Joint Genome Institute"/>
            <person name="Haitjema C.H."/>
            <person name="Gilmore S.P."/>
            <person name="Henske J.K."/>
            <person name="Solomon K.V."/>
            <person name="De Groot R."/>
            <person name="Kuo A."/>
            <person name="Mondo S.J."/>
            <person name="Salamov A.A."/>
            <person name="Labutti K."/>
            <person name="Zhao Z."/>
            <person name="Chiniquy J."/>
            <person name="Barry K."/>
            <person name="Brewer H.M."/>
            <person name="Purvine S.O."/>
            <person name="Wright A.T."/>
            <person name="Boxma B."/>
            <person name="Van Alen T."/>
            <person name="Hackstein J.H."/>
            <person name="Baker S.E."/>
            <person name="Grigoriev I.V."/>
            <person name="O'Malley M.A."/>
        </authorList>
    </citation>
    <scope>NUCLEOTIDE SEQUENCE [LARGE SCALE GENOMIC DNA]</scope>
    <source>
        <strain evidence="3 4">G1</strain>
    </source>
</reference>
<comment type="caution">
    <text evidence="3">The sequence shown here is derived from an EMBL/GenBank/DDBJ whole genome shotgun (WGS) entry which is preliminary data.</text>
</comment>
<dbReference type="AlphaFoldDB" id="A0A1Y2DIM5"/>
<sequence length="246" mass="28823">MVILVYILIILYLNVLLTSCSKQLKCESFKDEIECKKNNDCQWCNSQWGCMTNVNSMYDCPTECVTTECYRIKNIDFPIFYNYDLMDSNQRKNIIFEKVKVDDKTNFENDKTDKNYTTVLIILSFIGLLIIAISIFIRTVIHRRKKTNILIKVFRNSENKNNRNIITNRSVPSNNQFKAKQNFETTINIKSNNYLNPVVKNNANPSFYNSSKPTQGSILNNNLNHVNNYKNNMNKINNINHMNKRV</sequence>
<keyword evidence="4" id="KW-1185">Reference proteome</keyword>
<keyword evidence="1" id="KW-0812">Transmembrane</keyword>
<dbReference type="EMBL" id="MCOG01000065">
    <property type="protein sequence ID" value="ORY59006.1"/>
    <property type="molecule type" value="Genomic_DNA"/>
</dbReference>
<accession>A0A1Y2DIM5</accession>
<keyword evidence="1" id="KW-0472">Membrane</keyword>
<keyword evidence="2" id="KW-0732">Signal</keyword>
<evidence type="ECO:0008006" key="5">
    <source>
        <dbReference type="Google" id="ProtNLM"/>
    </source>
</evidence>
<feature type="transmembrane region" description="Helical" evidence="1">
    <location>
        <begin position="116"/>
        <end position="137"/>
    </location>
</feature>
<dbReference type="Proteomes" id="UP000193920">
    <property type="component" value="Unassembled WGS sequence"/>
</dbReference>
<proteinExistence type="predicted"/>
<feature type="chain" id="PRO_5012305180" description="PSI domain-containing protein" evidence="2">
    <location>
        <begin position="21"/>
        <end position="246"/>
    </location>
</feature>
<keyword evidence="1" id="KW-1133">Transmembrane helix</keyword>
<name>A0A1Y2DIM5_9FUNG</name>
<evidence type="ECO:0000256" key="1">
    <source>
        <dbReference type="SAM" id="Phobius"/>
    </source>
</evidence>
<gene>
    <name evidence="3" type="ORF">LY90DRAFT_506161</name>
</gene>
<feature type="signal peptide" evidence="2">
    <location>
        <begin position="1"/>
        <end position="20"/>
    </location>
</feature>
<evidence type="ECO:0000313" key="3">
    <source>
        <dbReference type="EMBL" id="ORY59006.1"/>
    </source>
</evidence>
<evidence type="ECO:0000313" key="4">
    <source>
        <dbReference type="Proteomes" id="UP000193920"/>
    </source>
</evidence>
<evidence type="ECO:0000256" key="2">
    <source>
        <dbReference type="SAM" id="SignalP"/>
    </source>
</evidence>
<organism evidence="3 4">
    <name type="scientific">Neocallimastix californiae</name>
    <dbReference type="NCBI Taxonomy" id="1754190"/>
    <lineage>
        <taxon>Eukaryota</taxon>
        <taxon>Fungi</taxon>
        <taxon>Fungi incertae sedis</taxon>
        <taxon>Chytridiomycota</taxon>
        <taxon>Chytridiomycota incertae sedis</taxon>
        <taxon>Neocallimastigomycetes</taxon>
        <taxon>Neocallimastigales</taxon>
        <taxon>Neocallimastigaceae</taxon>
        <taxon>Neocallimastix</taxon>
    </lineage>
</organism>